<sequence length="59" mass="6786">RCLLGAVVVNFLITSSTPIYCWHGIGLRHDLMMDFKVQILVTYLGIIHYSQLVKHSQQQ</sequence>
<keyword evidence="2" id="KW-1185">Reference proteome</keyword>
<feature type="non-terminal residue" evidence="1">
    <location>
        <position position="59"/>
    </location>
</feature>
<protein>
    <submittedName>
        <fullName evidence="1">Uncharacterized protein</fullName>
    </submittedName>
</protein>
<organism evidence="1 2">
    <name type="scientific">Diploptera punctata</name>
    <name type="common">Pacific beetle cockroach</name>
    <dbReference type="NCBI Taxonomy" id="6984"/>
    <lineage>
        <taxon>Eukaryota</taxon>
        <taxon>Metazoa</taxon>
        <taxon>Ecdysozoa</taxon>
        <taxon>Arthropoda</taxon>
        <taxon>Hexapoda</taxon>
        <taxon>Insecta</taxon>
        <taxon>Pterygota</taxon>
        <taxon>Neoptera</taxon>
        <taxon>Polyneoptera</taxon>
        <taxon>Dictyoptera</taxon>
        <taxon>Blattodea</taxon>
        <taxon>Blaberoidea</taxon>
        <taxon>Blaberidae</taxon>
        <taxon>Diplopterinae</taxon>
        <taxon>Diploptera</taxon>
    </lineage>
</organism>
<feature type="non-terminal residue" evidence="1">
    <location>
        <position position="1"/>
    </location>
</feature>
<accession>A0AAD8A4S1</accession>
<gene>
    <name evidence="1" type="ORF">L9F63_001688</name>
</gene>
<reference evidence="1" key="2">
    <citation type="submission" date="2023-05" db="EMBL/GenBank/DDBJ databases">
        <authorList>
            <person name="Fouks B."/>
        </authorList>
    </citation>
    <scope>NUCLEOTIDE SEQUENCE</scope>
    <source>
        <strain evidence="1">Stay&amp;Tobe</strain>
        <tissue evidence="1">Testes</tissue>
    </source>
</reference>
<dbReference type="Proteomes" id="UP001233999">
    <property type="component" value="Unassembled WGS sequence"/>
</dbReference>
<dbReference type="AlphaFoldDB" id="A0AAD8A4S1"/>
<evidence type="ECO:0000313" key="1">
    <source>
        <dbReference type="EMBL" id="KAJ9591752.1"/>
    </source>
</evidence>
<comment type="caution">
    <text evidence="1">The sequence shown here is derived from an EMBL/GenBank/DDBJ whole genome shotgun (WGS) entry which is preliminary data.</text>
</comment>
<evidence type="ECO:0000313" key="2">
    <source>
        <dbReference type="Proteomes" id="UP001233999"/>
    </source>
</evidence>
<proteinExistence type="predicted"/>
<name>A0AAD8A4S1_DIPPU</name>
<dbReference type="EMBL" id="JASPKZ010003857">
    <property type="protein sequence ID" value="KAJ9591752.1"/>
    <property type="molecule type" value="Genomic_DNA"/>
</dbReference>
<reference evidence="1" key="1">
    <citation type="journal article" date="2023" name="IScience">
        <title>Live-bearing cockroach genome reveals convergent evolutionary mechanisms linked to viviparity in insects and beyond.</title>
        <authorList>
            <person name="Fouks B."/>
            <person name="Harrison M.C."/>
            <person name="Mikhailova A.A."/>
            <person name="Marchal E."/>
            <person name="English S."/>
            <person name="Carruthers M."/>
            <person name="Jennings E.C."/>
            <person name="Chiamaka E.L."/>
            <person name="Frigard R.A."/>
            <person name="Pippel M."/>
            <person name="Attardo G.M."/>
            <person name="Benoit J.B."/>
            <person name="Bornberg-Bauer E."/>
            <person name="Tobe S.S."/>
        </authorList>
    </citation>
    <scope>NUCLEOTIDE SEQUENCE</scope>
    <source>
        <strain evidence="1">Stay&amp;Tobe</strain>
    </source>
</reference>